<evidence type="ECO:0000256" key="3">
    <source>
        <dbReference type="ARBA" id="ARBA00022833"/>
    </source>
</evidence>
<organism evidence="7 8">
    <name type="scientific">Paraphoma chrysanthemicola</name>
    <dbReference type="NCBI Taxonomy" id="798071"/>
    <lineage>
        <taxon>Eukaryota</taxon>
        <taxon>Fungi</taxon>
        <taxon>Dikarya</taxon>
        <taxon>Ascomycota</taxon>
        <taxon>Pezizomycotina</taxon>
        <taxon>Dothideomycetes</taxon>
        <taxon>Pleosporomycetidae</taxon>
        <taxon>Pleosporales</taxon>
        <taxon>Pleosporineae</taxon>
        <taxon>Phaeosphaeriaceae</taxon>
        <taxon>Paraphoma</taxon>
    </lineage>
</organism>
<dbReference type="PANTHER" id="PTHR45969">
    <property type="entry name" value="RING ZINC FINGER PROTEIN-RELATED"/>
    <property type="match status" value="1"/>
</dbReference>
<keyword evidence="3" id="KW-0862">Zinc</keyword>
<name>A0A8K0REZ3_9PLEO</name>
<evidence type="ECO:0000256" key="4">
    <source>
        <dbReference type="PROSITE-ProRule" id="PRU00175"/>
    </source>
</evidence>
<dbReference type="GO" id="GO:0008270">
    <property type="term" value="F:zinc ion binding"/>
    <property type="evidence" value="ECO:0007669"/>
    <property type="project" value="UniProtKB-KW"/>
</dbReference>
<keyword evidence="1" id="KW-0479">Metal-binding</keyword>
<dbReference type="OrthoDB" id="21204at2759"/>
<dbReference type="InterPro" id="IPR001841">
    <property type="entry name" value="Znf_RING"/>
</dbReference>
<evidence type="ECO:0000256" key="2">
    <source>
        <dbReference type="ARBA" id="ARBA00022771"/>
    </source>
</evidence>
<evidence type="ECO:0000256" key="5">
    <source>
        <dbReference type="SAM" id="MobiDB-lite"/>
    </source>
</evidence>
<dbReference type="Pfam" id="PF13639">
    <property type="entry name" value="zf-RING_2"/>
    <property type="match status" value="1"/>
</dbReference>
<dbReference type="SMART" id="SM00184">
    <property type="entry name" value="RING"/>
    <property type="match status" value="1"/>
</dbReference>
<evidence type="ECO:0000313" key="7">
    <source>
        <dbReference type="EMBL" id="KAH7093653.1"/>
    </source>
</evidence>
<dbReference type="PROSITE" id="PS50089">
    <property type="entry name" value="ZF_RING_2"/>
    <property type="match status" value="1"/>
</dbReference>
<keyword evidence="2 4" id="KW-0863">Zinc-finger</keyword>
<dbReference type="Proteomes" id="UP000813461">
    <property type="component" value="Unassembled WGS sequence"/>
</dbReference>
<evidence type="ECO:0000313" key="8">
    <source>
        <dbReference type="Proteomes" id="UP000813461"/>
    </source>
</evidence>
<dbReference type="PANTHER" id="PTHR45969:SF69">
    <property type="entry name" value="FINGER DOMAIN PROTEIN, PUTATIVE (AFU_ORTHOLOGUE AFUA_3G12190)-RELATED"/>
    <property type="match status" value="1"/>
</dbReference>
<feature type="region of interest" description="Disordered" evidence="5">
    <location>
        <begin position="501"/>
        <end position="524"/>
    </location>
</feature>
<dbReference type="GO" id="GO:0016567">
    <property type="term" value="P:protein ubiquitination"/>
    <property type="evidence" value="ECO:0007669"/>
    <property type="project" value="TreeGrafter"/>
</dbReference>
<accession>A0A8K0REZ3</accession>
<evidence type="ECO:0000256" key="1">
    <source>
        <dbReference type="ARBA" id="ARBA00022723"/>
    </source>
</evidence>
<dbReference type="GO" id="GO:0061630">
    <property type="term" value="F:ubiquitin protein ligase activity"/>
    <property type="evidence" value="ECO:0007669"/>
    <property type="project" value="TreeGrafter"/>
</dbReference>
<protein>
    <recommendedName>
        <fullName evidence="6">RING-type domain-containing protein</fullName>
    </recommendedName>
</protein>
<dbReference type="AlphaFoldDB" id="A0A8K0REZ3"/>
<dbReference type="InterPro" id="IPR013083">
    <property type="entry name" value="Znf_RING/FYVE/PHD"/>
</dbReference>
<feature type="compositionally biased region" description="Acidic residues" evidence="5">
    <location>
        <begin position="510"/>
        <end position="524"/>
    </location>
</feature>
<gene>
    <name evidence="7" type="ORF">FB567DRAFT_610209</name>
</gene>
<dbReference type="SUPFAM" id="SSF57850">
    <property type="entry name" value="RING/U-box"/>
    <property type="match status" value="1"/>
</dbReference>
<evidence type="ECO:0000259" key="6">
    <source>
        <dbReference type="PROSITE" id="PS50089"/>
    </source>
</evidence>
<dbReference type="EMBL" id="JAGMVJ010000002">
    <property type="protein sequence ID" value="KAH7093653.1"/>
    <property type="molecule type" value="Genomic_DNA"/>
</dbReference>
<dbReference type="Gene3D" id="3.30.40.10">
    <property type="entry name" value="Zinc/RING finger domain, C3HC4 (zinc finger)"/>
    <property type="match status" value="1"/>
</dbReference>
<comment type="caution">
    <text evidence="7">The sequence shown here is derived from an EMBL/GenBank/DDBJ whole genome shotgun (WGS) entry which is preliminary data.</text>
</comment>
<proteinExistence type="predicted"/>
<keyword evidence="8" id="KW-1185">Reference proteome</keyword>
<feature type="domain" description="RING-type" evidence="6">
    <location>
        <begin position="437"/>
        <end position="486"/>
    </location>
</feature>
<reference evidence="7" key="1">
    <citation type="journal article" date="2021" name="Nat. Commun.">
        <title>Genetic determinants of endophytism in the Arabidopsis root mycobiome.</title>
        <authorList>
            <person name="Mesny F."/>
            <person name="Miyauchi S."/>
            <person name="Thiergart T."/>
            <person name="Pickel B."/>
            <person name="Atanasova L."/>
            <person name="Karlsson M."/>
            <person name="Huettel B."/>
            <person name="Barry K.W."/>
            <person name="Haridas S."/>
            <person name="Chen C."/>
            <person name="Bauer D."/>
            <person name="Andreopoulos W."/>
            <person name="Pangilinan J."/>
            <person name="LaButti K."/>
            <person name="Riley R."/>
            <person name="Lipzen A."/>
            <person name="Clum A."/>
            <person name="Drula E."/>
            <person name="Henrissat B."/>
            <person name="Kohler A."/>
            <person name="Grigoriev I.V."/>
            <person name="Martin F.M."/>
            <person name="Hacquard S."/>
        </authorList>
    </citation>
    <scope>NUCLEOTIDE SEQUENCE</scope>
    <source>
        <strain evidence="7">MPI-SDFR-AT-0120</strain>
    </source>
</reference>
<sequence length="524" mass="59502">MSRSQCQVLAPAPTPVSLRWLNEALRPFRSSYHGTRIVIETFLQLINNVHPEAGTAQTHVRWQKALSDLRDPHHVDHRDPESLQVAQVLSRLPCLEVMAELFEKLKHCNGNPWSSYKSRLGGYSSVTRCQDWLVGCARLADGNSSSDLTFKDHLEHLSWPQPEYGDVDYTSSFDTEDEALYIFGPKGVLLPAMEYATQNSKGDSSLIEAVVDIIMREVMTVADIWTYTLEHGIRPVGAQPSYSWYLRGLTTARNAFKDRVRDYSDSGACHLPFELRDILKSVSFVAIWDSAWRLANAMGISGDATTHGWHVCMYVMVHLWLNDPDVFPLSEDAAVLLRDVQVKLKSRDLANLKPGPFRPKNCPCRIDFETIEHSENFEVECYWGRRFYPNLEGLNVLESAQEVPDENVPLEVCGHHIEPMHYADLTTEESYPTDQNCTICAEDFTGPSDETTCIKLDSCGHYFHYECIDTWMNGVAVNSNRCPECRQEICEYRRPVRPIDPGRFPRGAMDDDALTADADDEDEL</sequence>